<dbReference type="Pfam" id="PF10710">
    <property type="entry name" value="DUF2512"/>
    <property type="match status" value="1"/>
</dbReference>
<proteinExistence type="predicted"/>
<feature type="transmembrane region" description="Helical" evidence="1">
    <location>
        <begin position="87"/>
        <end position="105"/>
    </location>
</feature>
<keyword evidence="1" id="KW-1133">Transmembrane helix</keyword>
<feature type="transmembrane region" description="Helical" evidence="1">
    <location>
        <begin position="60"/>
        <end position="81"/>
    </location>
</feature>
<organism evidence="2 3">
    <name type="scientific">Rossellomorea marisflavi</name>
    <dbReference type="NCBI Taxonomy" id="189381"/>
    <lineage>
        <taxon>Bacteria</taxon>
        <taxon>Bacillati</taxon>
        <taxon>Bacillota</taxon>
        <taxon>Bacilli</taxon>
        <taxon>Bacillales</taxon>
        <taxon>Bacillaceae</taxon>
        <taxon>Rossellomorea</taxon>
    </lineage>
</organism>
<dbReference type="OrthoDB" id="2111682at2"/>
<accession>A0A0M0GQ73</accession>
<dbReference type="RefSeq" id="WP_053427131.1">
    <property type="nucleotide sequence ID" value="NZ_JBNKIO010000003.1"/>
</dbReference>
<gene>
    <name evidence="2" type="ORF">AF331_05530</name>
</gene>
<reference evidence="3" key="1">
    <citation type="submission" date="2015-07" db="EMBL/GenBank/DDBJ databases">
        <title>Fjat-14235 jcm11544.</title>
        <authorList>
            <person name="Liu B."/>
            <person name="Wang J."/>
            <person name="Zhu Y."/>
            <person name="Liu G."/>
            <person name="Chen Q."/>
            <person name="Chen Z."/>
            <person name="Lan J."/>
            <person name="Che J."/>
            <person name="Ge C."/>
            <person name="Shi H."/>
            <person name="Pan Z."/>
            <person name="Liu X."/>
        </authorList>
    </citation>
    <scope>NUCLEOTIDE SEQUENCE [LARGE SCALE GENOMIC DNA]</scope>
    <source>
        <strain evidence="3">JCM 11544</strain>
    </source>
</reference>
<keyword evidence="1" id="KW-0812">Transmembrane</keyword>
<evidence type="ECO:0000256" key="1">
    <source>
        <dbReference type="SAM" id="Phobius"/>
    </source>
</evidence>
<dbReference type="InterPro" id="IPR019649">
    <property type="entry name" value="DUF2512"/>
</dbReference>
<protein>
    <recommendedName>
        <fullName evidence="4">DUF2512 family protein</fullName>
    </recommendedName>
</protein>
<evidence type="ECO:0008006" key="4">
    <source>
        <dbReference type="Google" id="ProtNLM"/>
    </source>
</evidence>
<dbReference type="Proteomes" id="UP000037405">
    <property type="component" value="Unassembled WGS sequence"/>
</dbReference>
<keyword evidence="1" id="KW-0472">Membrane</keyword>
<dbReference type="PATRIC" id="fig|189381.12.peg.1241"/>
<evidence type="ECO:0000313" key="2">
    <source>
        <dbReference type="EMBL" id="KON91933.1"/>
    </source>
</evidence>
<feature type="transmembrane region" description="Helical" evidence="1">
    <location>
        <begin position="33"/>
        <end position="53"/>
    </location>
</feature>
<evidence type="ECO:0000313" key="3">
    <source>
        <dbReference type="Proteomes" id="UP000037405"/>
    </source>
</evidence>
<name>A0A0M0GQ73_9BACI</name>
<dbReference type="AlphaFoldDB" id="A0A0M0GQ73"/>
<dbReference type="EMBL" id="LGUE01000001">
    <property type="protein sequence ID" value="KON91933.1"/>
    <property type="molecule type" value="Genomic_DNA"/>
</dbReference>
<dbReference type="STRING" id="189381.GCA_900166615_03177"/>
<comment type="caution">
    <text evidence="2">The sequence shown here is derived from an EMBL/GenBank/DDBJ whole genome shotgun (WGS) entry which is preliminary data.</text>
</comment>
<keyword evidence="3" id="KW-1185">Reference proteome</keyword>
<sequence length="144" mass="16028">MKYVSAFLLKLVVTFLILYTVLAGVTGLSMGSIIALTGVLVLIGYLLGDLYLLPRTTNGWAVLADFGLSSIMVYFLSSALVAGSQTFLVRSFVAAVSVSSFEWFFHHHLRKNVFLTDSSAPVYRQDYQTEASEEFQPDLDRDER</sequence>